<dbReference type="EMBL" id="NHZQ01000060">
    <property type="protein sequence ID" value="PSK56668.1"/>
    <property type="molecule type" value="Genomic_DNA"/>
</dbReference>
<dbReference type="AlphaFoldDB" id="A0A2P8A879"/>
<dbReference type="PANTHER" id="PTHR31811:SF0">
    <property type="entry name" value="TRNA A64-2'-O-RIBOSYLPHOSPHATE TRANSFERASE"/>
    <property type="match status" value="1"/>
</dbReference>
<gene>
    <name evidence="3" type="ORF">B9Z65_6292</name>
</gene>
<dbReference type="InterPro" id="IPR007306">
    <property type="entry name" value="Rit1"/>
</dbReference>
<dbReference type="PANTHER" id="PTHR31811">
    <property type="entry name" value="TRNA A64-2'-O-RIBOSYLPHOSPHATE TRANSFERASE"/>
    <property type="match status" value="1"/>
</dbReference>
<dbReference type="Pfam" id="PF04179">
    <property type="entry name" value="Init_tRNA_PT"/>
    <property type="match status" value="1"/>
</dbReference>
<evidence type="ECO:0000259" key="1">
    <source>
        <dbReference type="Pfam" id="PF04179"/>
    </source>
</evidence>
<dbReference type="GO" id="GO:0043399">
    <property type="term" value="F:tRNA adenosine(64)-2'-O-ribosylphosphate transferase activity"/>
    <property type="evidence" value="ECO:0007669"/>
    <property type="project" value="InterPro"/>
</dbReference>
<dbReference type="InterPro" id="IPR033421">
    <property type="entry name" value="Rit1_DUSP-like"/>
</dbReference>
<evidence type="ECO:0000259" key="2">
    <source>
        <dbReference type="Pfam" id="PF17184"/>
    </source>
</evidence>
<dbReference type="InterPro" id="IPR033449">
    <property type="entry name" value="Rit1_N"/>
</dbReference>
<organism evidence="3 4">
    <name type="scientific">Elsinoe australis</name>
    <dbReference type="NCBI Taxonomy" id="40998"/>
    <lineage>
        <taxon>Eukaryota</taxon>
        <taxon>Fungi</taxon>
        <taxon>Dikarya</taxon>
        <taxon>Ascomycota</taxon>
        <taxon>Pezizomycotina</taxon>
        <taxon>Dothideomycetes</taxon>
        <taxon>Dothideomycetidae</taxon>
        <taxon>Myriangiales</taxon>
        <taxon>Elsinoaceae</taxon>
        <taxon>Elsinoe</taxon>
    </lineage>
</organism>
<reference evidence="3 4" key="1">
    <citation type="submission" date="2017-05" db="EMBL/GenBank/DDBJ databases">
        <title>Draft genome sequence of Elsinoe australis.</title>
        <authorList>
            <person name="Cheng Q."/>
        </authorList>
    </citation>
    <scope>NUCLEOTIDE SEQUENCE [LARGE SCALE GENOMIC DNA]</scope>
    <source>
        <strain evidence="3 4">NL1</strain>
    </source>
</reference>
<dbReference type="GO" id="GO:0019988">
    <property type="term" value="P:charged-tRNA amino acid modification"/>
    <property type="evidence" value="ECO:0007669"/>
    <property type="project" value="InterPro"/>
</dbReference>
<accession>A0A2P8A879</accession>
<dbReference type="Proteomes" id="UP000243723">
    <property type="component" value="Unassembled WGS sequence"/>
</dbReference>
<comment type="caution">
    <text evidence="3">The sequence shown here is derived from an EMBL/GenBank/DDBJ whole genome shotgun (WGS) entry which is preliminary data.</text>
</comment>
<dbReference type="STRING" id="40998.A0A2P8A879"/>
<dbReference type="OrthoDB" id="45256at2759"/>
<keyword evidence="4" id="KW-1185">Reference proteome</keyword>
<protein>
    <recommendedName>
        <fullName evidence="5">tRNA A64-2'-O-ribosylphosphate transferase</fullName>
    </recommendedName>
</protein>
<dbReference type="Pfam" id="PF17184">
    <property type="entry name" value="Rit1_C"/>
    <property type="match status" value="1"/>
</dbReference>
<evidence type="ECO:0000313" key="3">
    <source>
        <dbReference type="EMBL" id="PSK56668.1"/>
    </source>
</evidence>
<evidence type="ECO:0000313" key="4">
    <source>
        <dbReference type="Proteomes" id="UP000243723"/>
    </source>
</evidence>
<feature type="domain" description="Rit1 N-terminal" evidence="2">
    <location>
        <begin position="1"/>
        <end position="159"/>
    </location>
</feature>
<feature type="domain" description="Rit1 DUSP-like" evidence="1">
    <location>
        <begin position="221"/>
        <end position="331"/>
    </location>
</feature>
<evidence type="ECO:0008006" key="5">
    <source>
        <dbReference type="Google" id="ProtNLM"/>
    </source>
</evidence>
<proteinExistence type="predicted"/>
<sequence>MPDALSKTVPIWACVWNRLLFSDDRAACKLSTPDEVIGESEHAQIELRIDSFVRDLQALNLDLEPLKKSLKKPLQPIWATQSSELQDEDTLPACYPLVLCTASGRDAGQDVTGYDYVQGAADDAEAWALGLSPVLFWKCKSLLLQSPEEGLAEMIPTIVAEGARAEGVSRLVVIKPTSRLFIGTNNCCANASDEFGAVISCESQITEDEEPDGMSEAMPKRLRLHCQAGKLGSRALRHSLHEVLPLVDEVVSKSDKSKILVTCPTGKDHSIGVALAIICLYATEDGNLLPRSVTQTILNKNFIKKRLSWIMASIPEANPSRATLQSVNAFLLG</sequence>
<dbReference type="GO" id="GO:0005737">
    <property type="term" value="C:cytoplasm"/>
    <property type="evidence" value="ECO:0007669"/>
    <property type="project" value="TreeGrafter"/>
</dbReference>
<name>A0A2P8A879_9PEZI</name>